<dbReference type="PRINTS" id="PR00625">
    <property type="entry name" value="JDOMAIN"/>
</dbReference>
<feature type="coiled-coil region" evidence="6">
    <location>
        <begin position="79"/>
        <end position="110"/>
    </location>
</feature>
<evidence type="ECO:0000256" key="2">
    <source>
        <dbReference type="ARBA" id="ARBA00004496"/>
    </source>
</evidence>
<dbReference type="Proteomes" id="UP000230066">
    <property type="component" value="Unassembled WGS sequence"/>
</dbReference>
<keyword evidence="9" id="KW-1185">Reference proteome</keyword>
<dbReference type="SUPFAM" id="SSF46565">
    <property type="entry name" value="Chaperone J-domain"/>
    <property type="match status" value="1"/>
</dbReference>
<reference evidence="8" key="1">
    <citation type="submission" date="2019-03" db="EMBL/GenBank/DDBJ databases">
        <title>Improved annotation for the trematode Fasciola hepatica.</title>
        <authorList>
            <person name="Choi Y.-J."/>
            <person name="Martin J."/>
            <person name="Mitreva M."/>
        </authorList>
    </citation>
    <scope>NUCLEOTIDE SEQUENCE [LARGE SCALE GENOMIC DNA]</scope>
</reference>
<evidence type="ECO:0000256" key="1">
    <source>
        <dbReference type="ARBA" id="ARBA00004123"/>
    </source>
</evidence>
<evidence type="ECO:0000256" key="3">
    <source>
        <dbReference type="ARBA" id="ARBA00022490"/>
    </source>
</evidence>
<accession>A0A4E0R0Q7</accession>
<dbReference type="Pfam" id="PF00226">
    <property type="entry name" value="DnaJ"/>
    <property type="match status" value="1"/>
</dbReference>
<proteinExistence type="predicted"/>
<gene>
    <name evidence="8" type="ORF">D915_007836</name>
</gene>
<dbReference type="PROSITE" id="PS50076">
    <property type="entry name" value="DNAJ_2"/>
    <property type="match status" value="1"/>
</dbReference>
<dbReference type="CDD" id="cd12429">
    <property type="entry name" value="RRM_DNAJC17"/>
    <property type="match status" value="1"/>
</dbReference>
<evidence type="ECO:0000256" key="5">
    <source>
        <dbReference type="ARBA" id="ARBA00023242"/>
    </source>
</evidence>
<evidence type="ECO:0000313" key="8">
    <source>
        <dbReference type="EMBL" id="THD20985.1"/>
    </source>
</evidence>
<dbReference type="InterPro" id="IPR012677">
    <property type="entry name" value="Nucleotide-bd_a/b_plait_sf"/>
</dbReference>
<feature type="domain" description="J" evidence="7">
    <location>
        <begin position="4"/>
        <end position="69"/>
    </location>
</feature>
<comment type="subcellular location">
    <subcellularLocation>
        <location evidence="2">Cytoplasm</location>
    </subcellularLocation>
    <subcellularLocation>
        <location evidence="1">Nucleus</location>
    </subcellularLocation>
</comment>
<keyword evidence="6" id="KW-0175">Coiled coil</keyword>
<dbReference type="PROSITE" id="PS00636">
    <property type="entry name" value="DNAJ_1"/>
    <property type="match status" value="1"/>
</dbReference>
<dbReference type="GO" id="GO:0003676">
    <property type="term" value="F:nucleic acid binding"/>
    <property type="evidence" value="ECO:0007669"/>
    <property type="project" value="InterPro"/>
</dbReference>
<evidence type="ECO:0000259" key="7">
    <source>
        <dbReference type="PROSITE" id="PS50076"/>
    </source>
</evidence>
<name>A0A4E0R0Q7_FASHE</name>
<dbReference type="Gene3D" id="3.30.70.330">
    <property type="match status" value="1"/>
</dbReference>
<dbReference type="SMART" id="SM00271">
    <property type="entry name" value="DnaJ"/>
    <property type="match status" value="1"/>
</dbReference>
<keyword evidence="3" id="KW-0963">Cytoplasm</keyword>
<dbReference type="InterPro" id="IPR018253">
    <property type="entry name" value="DnaJ_domain_CS"/>
</dbReference>
<comment type="caution">
    <text evidence="8">The sequence shown here is derived from an EMBL/GenBank/DDBJ whole genome shotgun (WGS) entry which is preliminary data.</text>
</comment>
<keyword evidence="5" id="KW-0539">Nucleus</keyword>
<dbReference type="PANTHER" id="PTHR44313">
    <property type="entry name" value="DNAJ HOMOLOG SUBFAMILY C MEMBER 17"/>
    <property type="match status" value="1"/>
</dbReference>
<dbReference type="InterPro" id="IPR001623">
    <property type="entry name" value="DnaJ_domain"/>
</dbReference>
<dbReference type="GO" id="GO:0005681">
    <property type="term" value="C:spliceosomal complex"/>
    <property type="evidence" value="ECO:0007669"/>
    <property type="project" value="TreeGrafter"/>
</dbReference>
<dbReference type="SUPFAM" id="SSF54928">
    <property type="entry name" value="RNA-binding domain, RBD"/>
    <property type="match status" value="1"/>
</dbReference>
<dbReference type="InterPro" id="IPR034254">
    <property type="entry name" value="DNAJC17_RRM"/>
</dbReference>
<dbReference type="Gene3D" id="1.10.287.110">
    <property type="entry name" value="DnaJ domain"/>
    <property type="match status" value="1"/>
</dbReference>
<evidence type="ECO:0000256" key="6">
    <source>
        <dbReference type="SAM" id="Coils"/>
    </source>
</evidence>
<evidence type="ECO:0000313" key="9">
    <source>
        <dbReference type="Proteomes" id="UP000230066"/>
    </source>
</evidence>
<dbReference type="InterPro" id="IPR052094">
    <property type="entry name" value="Pre-mRNA-splicing_ERAD"/>
</dbReference>
<dbReference type="InterPro" id="IPR036869">
    <property type="entry name" value="J_dom_sf"/>
</dbReference>
<dbReference type="GO" id="GO:0005737">
    <property type="term" value="C:cytoplasm"/>
    <property type="evidence" value="ECO:0007669"/>
    <property type="project" value="UniProtKB-SubCell"/>
</dbReference>
<evidence type="ECO:0000256" key="4">
    <source>
        <dbReference type="ARBA" id="ARBA00023186"/>
    </source>
</evidence>
<dbReference type="AlphaFoldDB" id="A0A4E0R0Q7"/>
<organism evidence="8 9">
    <name type="scientific">Fasciola hepatica</name>
    <name type="common">Liver fluke</name>
    <dbReference type="NCBI Taxonomy" id="6192"/>
    <lineage>
        <taxon>Eukaryota</taxon>
        <taxon>Metazoa</taxon>
        <taxon>Spiralia</taxon>
        <taxon>Lophotrochozoa</taxon>
        <taxon>Platyhelminthes</taxon>
        <taxon>Trematoda</taxon>
        <taxon>Digenea</taxon>
        <taxon>Plagiorchiida</taxon>
        <taxon>Echinostomata</taxon>
        <taxon>Echinostomatoidea</taxon>
        <taxon>Fasciolidae</taxon>
        <taxon>Fasciola</taxon>
    </lineage>
</organism>
<dbReference type="PANTHER" id="PTHR44313:SF1">
    <property type="entry name" value="DNAJ HOMOLOG SUBFAMILY C MEMBER 17"/>
    <property type="match status" value="1"/>
</dbReference>
<keyword evidence="4" id="KW-0143">Chaperone</keyword>
<dbReference type="CDD" id="cd06257">
    <property type="entry name" value="DnaJ"/>
    <property type="match status" value="1"/>
</dbReference>
<protein>
    <submittedName>
        <fullName evidence="8">DnaJ subfamily A member 3</fullName>
    </submittedName>
</protein>
<dbReference type="GO" id="GO:0000390">
    <property type="term" value="P:spliceosomal complex disassembly"/>
    <property type="evidence" value="ECO:0007669"/>
    <property type="project" value="TreeGrafter"/>
</dbReference>
<dbReference type="EMBL" id="JXXN02003973">
    <property type="protein sequence ID" value="THD20985.1"/>
    <property type="molecule type" value="Genomic_DNA"/>
</dbReference>
<sequence>MDVDLYAFFGISEESSAGDVKKAYKDKARQLHPDKNKDNPRAKEEFQQLKDFYDILHDPVTRKEYDRKWKAKRESIRRHQSLDVERRKLKEKLEKREAQARLAREHQRQTSATSAVADQIRREWQRHTEQIETEARLERKRRREEQLLRSCESDSKIGVSSDYLVRVKWNHSENPEVSAMYTKDFLLTCLSEYGDVSTLMLGKRGSAVAEFTELSDAKAAIEASERGSVGLPPLPLKLSFVAHPPNTVSKPCETITIQRPEPASFPATETTSSVNFDSFETDILARMANFT</sequence>
<dbReference type="InterPro" id="IPR035979">
    <property type="entry name" value="RBD_domain_sf"/>
</dbReference>